<dbReference type="InterPro" id="IPR047506">
    <property type="entry name" value="UBR7-like_UBR-box"/>
</dbReference>
<dbReference type="SMART" id="SM00249">
    <property type="entry name" value="PHD"/>
    <property type="match status" value="1"/>
</dbReference>
<dbReference type="FunCoup" id="A0A5C3P9T4">
    <property type="interactions" value="607"/>
</dbReference>
<dbReference type="SUPFAM" id="SSF57903">
    <property type="entry name" value="FYVE/PHD zinc finger"/>
    <property type="match status" value="1"/>
</dbReference>
<evidence type="ECO:0000313" key="8">
    <source>
        <dbReference type="Proteomes" id="UP000308197"/>
    </source>
</evidence>
<dbReference type="GO" id="GO:0005737">
    <property type="term" value="C:cytoplasm"/>
    <property type="evidence" value="ECO:0007669"/>
    <property type="project" value="TreeGrafter"/>
</dbReference>
<dbReference type="PANTHER" id="PTHR13513">
    <property type="entry name" value="E3 UBIQUITIN-PROTEIN LIGASE UBR7"/>
    <property type="match status" value="1"/>
</dbReference>
<gene>
    <name evidence="7" type="ORF">K466DRAFT_663776</name>
</gene>
<keyword evidence="2" id="KW-0863">Zinc-finger</keyword>
<reference evidence="7 8" key="1">
    <citation type="journal article" date="2019" name="Nat. Ecol. Evol.">
        <title>Megaphylogeny resolves global patterns of mushroom evolution.</title>
        <authorList>
            <person name="Varga T."/>
            <person name="Krizsan K."/>
            <person name="Foldi C."/>
            <person name="Dima B."/>
            <person name="Sanchez-Garcia M."/>
            <person name="Sanchez-Ramirez S."/>
            <person name="Szollosi G.J."/>
            <person name="Szarkandi J.G."/>
            <person name="Papp V."/>
            <person name="Albert L."/>
            <person name="Andreopoulos W."/>
            <person name="Angelini C."/>
            <person name="Antonin V."/>
            <person name="Barry K.W."/>
            <person name="Bougher N.L."/>
            <person name="Buchanan P."/>
            <person name="Buyck B."/>
            <person name="Bense V."/>
            <person name="Catcheside P."/>
            <person name="Chovatia M."/>
            <person name="Cooper J."/>
            <person name="Damon W."/>
            <person name="Desjardin D."/>
            <person name="Finy P."/>
            <person name="Geml J."/>
            <person name="Haridas S."/>
            <person name="Hughes K."/>
            <person name="Justo A."/>
            <person name="Karasinski D."/>
            <person name="Kautmanova I."/>
            <person name="Kiss B."/>
            <person name="Kocsube S."/>
            <person name="Kotiranta H."/>
            <person name="LaButti K.M."/>
            <person name="Lechner B.E."/>
            <person name="Liimatainen K."/>
            <person name="Lipzen A."/>
            <person name="Lukacs Z."/>
            <person name="Mihaltcheva S."/>
            <person name="Morgado L.N."/>
            <person name="Niskanen T."/>
            <person name="Noordeloos M.E."/>
            <person name="Ohm R.A."/>
            <person name="Ortiz-Santana B."/>
            <person name="Ovrebo C."/>
            <person name="Racz N."/>
            <person name="Riley R."/>
            <person name="Savchenko A."/>
            <person name="Shiryaev A."/>
            <person name="Soop K."/>
            <person name="Spirin V."/>
            <person name="Szebenyi C."/>
            <person name="Tomsovsky M."/>
            <person name="Tulloss R.E."/>
            <person name="Uehling J."/>
            <person name="Grigoriev I.V."/>
            <person name="Vagvolgyi C."/>
            <person name="Papp T."/>
            <person name="Martin F.M."/>
            <person name="Miettinen O."/>
            <person name="Hibbett D.S."/>
            <person name="Nagy L.G."/>
        </authorList>
    </citation>
    <scope>NUCLEOTIDE SEQUENCE [LARGE SCALE GENOMIC DNA]</scope>
    <source>
        <strain evidence="7 8">HHB13444</strain>
    </source>
</reference>
<dbReference type="InterPro" id="IPR040204">
    <property type="entry name" value="UBR7"/>
</dbReference>
<accession>A0A5C3P9T4</accession>
<dbReference type="PANTHER" id="PTHR13513:SF9">
    <property type="entry name" value="E3 UBIQUITIN-PROTEIN LIGASE UBR7-RELATED"/>
    <property type="match status" value="1"/>
</dbReference>
<feature type="region of interest" description="Disordered" evidence="5">
    <location>
        <begin position="260"/>
        <end position="301"/>
    </location>
</feature>
<dbReference type="GO" id="GO:0061630">
    <property type="term" value="F:ubiquitin protein ligase activity"/>
    <property type="evidence" value="ECO:0007669"/>
    <property type="project" value="InterPro"/>
</dbReference>
<dbReference type="InParanoid" id="A0A5C3P9T4"/>
<feature type="zinc finger region" description="UBR-type" evidence="4">
    <location>
        <begin position="30"/>
        <end position="102"/>
    </location>
</feature>
<dbReference type="InterPro" id="IPR001965">
    <property type="entry name" value="Znf_PHD"/>
</dbReference>
<dbReference type="EMBL" id="ML211200">
    <property type="protein sequence ID" value="TFK86424.1"/>
    <property type="molecule type" value="Genomic_DNA"/>
</dbReference>
<evidence type="ECO:0000259" key="6">
    <source>
        <dbReference type="PROSITE" id="PS51157"/>
    </source>
</evidence>
<dbReference type="PROSITE" id="PS51157">
    <property type="entry name" value="ZF_UBR"/>
    <property type="match status" value="1"/>
</dbReference>
<dbReference type="InterPro" id="IPR003126">
    <property type="entry name" value="Znf_UBR"/>
</dbReference>
<organism evidence="7 8">
    <name type="scientific">Polyporus arcularius HHB13444</name>
    <dbReference type="NCBI Taxonomy" id="1314778"/>
    <lineage>
        <taxon>Eukaryota</taxon>
        <taxon>Fungi</taxon>
        <taxon>Dikarya</taxon>
        <taxon>Basidiomycota</taxon>
        <taxon>Agaricomycotina</taxon>
        <taxon>Agaricomycetes</taxon>
        <taxon>Polyporales</taxon>
        <taxon>Polyporaceae</taxon>
        <taxon>Polyporus</taxon>
    </lineage>
</organism>
<dbReference type="Gene3D" id="3.30.40.10">
    <property type="entry name" value="Zinc/RING finger domain, C3HC4 (zinc finger)"/>
    <property type="match status" value="1"/>
</dbReference>
<dbReference type="Proteomes" id="UP000308197">
    <property type="component" value="Unassembled WGS sequence"/>
</dbReference>
<dbReference type="GO" id="GO:0008270">
    <property type="term" value="F:zinc ion binding"/>
    <property type="evidence" value="ECO:0007669"/>
    <property type="project" value="UniProtKB-KW"/>
</dbReference>
<feature type="compositionally biased region" description="Basic and acidic residues" evidence="5">
    <location>
        <begin position="269"/>
        <end position="284"/>
    </location>
</feature>
<keyword evidence="8" id="KW-1185">Reference proteome</keyword>
<evidence type="ECO:0000256" key="3">
    <source>
        <dbReference type="ARBA" id="ARBA00022833"/>
    </source>
</evidence>
<dbReference type="CDD" id="cd19677">
    <property type="entry name" value="UBR-box_UBR7"/>
    <property type="match status" value="1"/>
</dbReference>
<evidence type="ECO:0000256" key="4">
    <source>
        <dbReference type="PROSITE-ProRule" id="PRU00508"/>
    </source>
</evidence>
<dbReference type="SMART" id="SM00396">
    <property type="entry name" value="ZnF_UBR1"/>
    <property type="match status" value="1"/>
</dbReference>
<sequence length="452" mass="49828">MADSATLTSVLESQNALLQEASLALPHSFSQCTYSLGHIRQAVYLCLTCTPPSSGKPPRGVCAACSIACHTDHEQLELFPKRNFQCDCPTRALDHACTLHTHLEEPNDTNEYGRNFRAEFCRCDRTYNAESERETMIQCVACEDWFHESCLNLRERPPSRDPTPEVAPQSEAPPLDDGASDASSSGLPPPLINASDYDALVCSACVRKIDALRKVAGTPGALMVVRSADSPAERCIIIGKDEGKEMAPVEVDTQDGIKTNEALPQAAAGDKRERSSSISEEHQAKRVRVSPGAESITPCLAPAQDPGVRKLLDSLDTASQEDADANVEEGNHAERYHGAGDVFLTEGWRARWCRCKSCLPSLQSRPYLLEEEETYEPPEDPDSGLSLEELGMRALQGLPRESAINGIMAFNAMRDDLMKHLRPFAERGDEVTEADIRGFFDQRIRELQARRR</sequence>
<evidence type="ECO:0000256" key="2">
    <source>
        <dbReference type="ARBA" id="ARBA00022771"/>
    </source>
</evidence>
<protein>
    <recommendedName>
        <fullName evidence="6">UBR-type domain-containing protein</fullName>
    </recommendedName>
</protein>
<keyword evidence="3" id="KW-0862">Zinc</keyword>
<dbReference type="STRING" id="1314778.A0A5C3P9T4"/>
<dbReference type="InterPro" id="IPR013083">
    <property type="entry name" value="Znf_RING/FYVE/PHD"/>
</dbReference>
<feature type="compositionally biased region" description="Low complexity" evidence="5">
    <location>
        <begin position="172"/>
        <end position="186"/>
    </location>
</feature>
<name>A0A5C3P9T4_9APHY</name>
<proteinExistence type="predicted"/>
<dbReference type="Pfam" id="PF00628">
    <property type="entry name" value="PHD"/>
    <property type="match status" value="1"/>
</dbReference>
<dbReference type="InterPro" id="IPR019787">
    <property type="entry name" value="Znf_PHD-finger"/>
</dbReference>
<evidence type="ECO:0000256" key="5">
    <source>
        <dbReference type="SAM" id="MobiDB-lite"/>
    </source>
</evidence>
<dbReference type="AlphaFoldDB" id="A0A5C3P9T4"/>
<evidence type="ECO:0000313" key="7">
    <source>
        <dbReference type="EMBL" id="TFK86424.1"/>
    </source>
</evidence>
<dbReference type="InterPro" id="IPR011011">
    <property type="entry name" value="Znf_FYVE_PHD"/>
</dbReference>
<feature type="region of interest" description="Disordered" evidence="5">
    <location>
        <begin position="156"/>
        <end position="190"/>
    </location>
</feature>
<feature type="domain" description="UBR-type" evidence="6">
    <location>
        <begin position="30"/>
        <end position="102"/>
    </location>
</feature>
<evidence type="ECO:0000256" key="1">
    <source>
        <dbReference type="ARBA" id="ARBA00022723"/>
    </source>
</evidence>
<keyword evidence="1" id="KW-0479">Metal-binding</keyword>